<dbReference type="Pfam" id="PF04101">
    <property type="entry name" value="Glyco_tran_28_C"/>
    <property type="match status" value="1"/>
</dbReference>
<dbReference type="GO" id="GO:0005886">
    <property type="term" value="C:plasma membrane"/>
    <property type="evidence" value="ECO:0007669"/>
    <property type="project" value="UniProtKB-SubCell"/>
</dbReference>
<name>A0A8E3SDG5_9PAST</name>
<dbReference type="UniPathway" id="UPA00219"/>
<keyword evidence="1" id="KW-0132">Cell division</keyword>
<gene>
    <name evidence="1 2" type="primary">murG</name>
    <name evidence="2" type="ORF">CEP48_01900</name>
</gene>
<keyword evidence="1" id="KW-0133">Cell shape</keyword>
<dbReference type="HAMAP" id="MF_00033">
    <property type="entry name" value="MurG"/>
    <property type="match status" value="1"/>
</dbReference>
<dbReference type="PANTHER" id="PTHR21015">
    <property type="entry name" value="UDP-N-ACETYLGLUCOSAMINE--N-ACETYLMURAMYL-(PENTAPEPTIDE) PYROPHOSPHORYL-UNDECAPRENOL N-ACETYLGLUCOSAMINE TRANSFERASE 1"/>
    <property type="match status" value="1"/>
</dbReference>
<dbReference type="Pfam" id="PF03033">
    <property type="entry name" value="Glyco_transf_28"/>
    <property type="match status" value="1"/>
</dbReference>
<dbReference type="GO" id="GO:0071555">
    <property type="term" value="P:cell wall organization"/>
    <property type="evidence" value="ECO:0007669"/>
    <property type="project" value="UniProtKB-KW"/>
</dbReference>
<dbReference type="GO" id="GO:0050511">
    <property type="term" value="F:undecaprenyldiphospho-muramoylpentapeptide beta-N-acetylglucosaminyltransferase activity"/>
    <property type="evidence" value="ECO:0007669"/>
    <property type="project" value="UniProtKB-UniRule"/>
</dbReference>
<feature type="binding site" evidence="1">
    <location>
        <position position="280"/>
    </location>
    <ligand>
        <name>UDP-N-acetyl-alpha-D-glucosamine</name>
        <dbReference type="ChEBI" id="CHEBI:57705"/>
    </ligand>
</feature>
<feature type="binding site" evidence="1">
    <location>
        <begin position="5"/>
        <end position="7"/>
    </location>
    <ligand>
        <name>UDP-N-acetyl-alpha-D-glucosamine</name>
        <dbReference type="ChEBI" id="CHEBI:57705"/>
    </ligand>
</feature>
<dbReference type="InterPro" id="IPR004276">
    <property type="entry name" value="GlycoTrans_28_N"/>
</dbReference>
<dbReference type="Proteomes" id="UP000955338">
    <property type="component" value="Chromosome"/>
</dbReference>
<dbReference type="AlphaFoldDB" id="A0A8E3SDG5"/>
<feature type="binding site" evidence="1">
    <location>
        <position position="181"/>
    </location>
    <ligand>
        <name>UDP-N-acetyl-alpha-D-glucosamine</name>
        <dbReference type="ChEBI" id="CHEBI:57705"/>
    </ligand>
</feature>
<keyword evidence="1" id="KW-0472">Membrane</keyword>
<keyword evidence="1" id="KW-0573">Peptidoglycan synthesis</keyword>
<dbReference type="GO" id="GO:0051301">
    <property type="term" value="P:cell division"/>
    <property type="evidence" value="ECO:0007669"/>
    <property type="project" value="UniProtKB-KW"/>
</dbReference>
<keyword evidence="1" id="KW-0328">Glycosyltransferase</keyword>
<sequence>MAGGTGGHVFPALAVAKVLQQQGWKVHWLGTKDRMEAELVPKYDIPISFIQISGLRGKGIKALLTAPFAIVRAVWQARKIIKHYQPDVVLGMGGYVSGPGGIAAKLCGIPIVLHEQNAVAGLTNRWLSKIAIRVLQAFPQAFLDAEVVGNPVRQALFQLPEPTARLQQRQDGLHILVVGGSQGARVLNTVLPQVVALLDQRTSQKVKIYHQVGKNEVVQISALYAGRSDVEVVEFIEDMAQAYSWADVVVCRSGALTVCEIAAAGVAAIFVPFQHQDQQQYLNAKYLAEVGAAEIIQQNLLTPEVLVELLTKLDRNKLIEMGIKAKTMAKPLAAQRVAEVINQVAK</sequence>
<dbReference type="NCBIfam" id="TIGR01133">
    <property type="entry name" value="murG"/>
    <property type="match status" value="1"/>
</dbReference>
<dbReference type="GO" id="GO:0005975">
    <property type="term" value="P:carbohydrate metabolic process"/>
    <property type="evidence" value="ECO:0007669"/>
    <property type="project" value="InterPro"/>
</dbReference>
<dbReference type="GO" id="GO:0008360">
    <property type="term" value="P:regulation of cell shape"/>
    <property type="evidence" value="ECO:0007669"/>
    <property type="project" value="UniProtKB-KW"/>
</dbReference>
<comment type="subcellular location">
    <subcellularLocation>
        <location evidence="1">Cell membrane</location>
        <topology evidence="1">Peripheral membrane protein</topology>
        <orientation evidence="1">Cytoplasmic side</orientation>
    </subcellularLocation>
</comment>
<dbReference type="CDD" id="cd03785">
    <property type="entry name" value="GT28_MurG"/>
    <property type="match status" value="1"/>
</dbReference>
<keyword evidence="1" id="KW-0808">Transferase</keyword>
<dbReference type="GO" id="GO:0009252">
    <property type="term" value="P:peptidoglycan biosynthetic process"/>
    <property type="evidence" value="ECO:0007669"/>
    <property type="project" value="UniProtKB-UniRule"/>
</dbReference>
<dbReference type="EC" id="2.4.1.227" evidence="1"/>
<comment type="similarity">
    <text evidence="1">Belongs to the glycosyltransferase 28 family. MurG subfamily.</text>
</comment>
<dbReference type="Gene3D" id="3.40.50.2000">
    <property type="entry name" value="Glycogen Phosphorylase B"/>
    <property type="match status" value="2"/>
</dbReference>
<comment type="pathway">
    <text evidence="1">Cell wall biogenesis; peptidoglycan biosynthesis.</text>
</comment>
<keyword evidence="1" id="KW-0961">Cell wall biogenesis/degradation</keyword>
<dbReference type="InterPro" id="IPR006009">
    <property type="entry name" value="GlcNAc_MurG"/>
</dbReference>
<keyword evidence="1" id="KW-0131">Cell cycle</keyword>
<proteinExistence type="inferred from homology"/>
<reference evidence="2" key="1">
    <citation type="submission" date="2017-06" db="EMBL/GenBank/DDBJ databases">
        <title>Genome sequencing of pathogenic and non-pathogenic strains within Bisgaard taxon 40.</title>
        <authorList>
            <person name="Ladner J.T."/>
            <person name="Lovett S.P."/>
            <person name="Koroleva G."/>
            <person name="Lorch J.M."/>
        </authorList>
    </citation>
    <scope>NUCLEOTIDE SEQUENCE</scope>
    <source>
        <strain evidence="2">27576-1-I1</strain>
    </source>
</reference>
<protein>
    <recommendedName>
        <fullName evidence="1">UDP-N-acetylglucosamine--N-acetylmuramyl-(pentapeptide) pyrophosphoryl-undecaprenol N-acetylglucosamine transferase</fullName>
        <ecNumber evidence="1">2.4.1.227</ecNumber>
    </recommendedName>
    <alternativeName>
        <fullName evidence="1">Undecaprenyl-PP-MurNAc-pentapeptide-UDPGlcNAc GlcNAc transferase</fullName>
    </alternativeName>
</protein>
<evidence type="ECO:0000313" key="2">
    <source>
        <dbReference type="EMBL" id="QDJ15531.1"/>
    </source>
</evidence>
<feature type="binding site" evidence="1">
    <location>
        <position position="117"/>
    </location>
    <ligand>
        <name>UDP-N-acetyl-alpha-D-glucosamine</name>
        <dbReference type="ChEBI" id="CHEBI:57705"/>
    </ligand>
</feature>
<dbReference type="SUPFAM" id="SSF53756">
    <property type="entry name" value="UDP-Glycosyltransferase/glycogen phosphorylase"/>
    <property type="match status" value="1"/>
</dbReference>
<comment type="catalytic activity">
    <reaction evidence="1">
        <text>di-trans,octa-cis-undecaprenyl diphospho-N-acetyl-alpha-D-muramoyl-L-alanyl-D-glutamyl-meso-2,6-diaminopimeloyl-D-alanyl-D-alanine + UDP-N-acetyl-alpha-D-glucosamine = di-trans,octa-cis-undecaprenyl diphospho-[N-acetyl-alpha-D-glucosaminyl-(1-&gt;4)]-N-acetyl-alpha-D-muramoyl-L-alanyl-D-glutamyl-meso-2,6-diaminopimeloyl-D-alanyl-D-alanine + UDP + H(+)</text>
        <dbReference type="Rhea" id="RHEA:31227"/>
        <dbReference type="ChEBI" id="CHEBI:15378"/>
        <dbReference type="ChEBI" id="CHEBI:57705"/>
        <dbReference type="ChEBI" id="CHEBI:58223"/>
        <dbReference type="ChEBI" id="CHEBI:61387"/>
        <dbReference type="ChEBI" id="CHEBI:61388"/>
        <dbReference type="EC" id="2.4.1.227"/>
    </reaction>
</comment>
<keyword evidence="1" id="KW-1003">Cell membrane</keyword>
<comment type="function">
    <text evidence="1">Cell wall formation. Catalyzes the transfer of a GlcNAc subunit on undecaprenyl-pyrophosphoryl-MurNAc-pentapeptide (lipid intermediate I) to form undecaprenyl-pyrophosphoryl-MurNAc-(pentapeptide)GlcNAc (lipid intermediate II).</text>
</comment>
<feature type="binding site" evidence="1">
    <location>
        <position position="236"/>
    </location>
    <ligand>
        <name>UDP-N-acetyl-alpha-D-glucosamine</name>
        <dbReference type="ChEBI" id="CHEBI:57705"/>
    </ligand>
</feature>
<keyword evidence="3" id="KW-1185">Reference proteome</keyword>
<feature type="binding site" evidence="1">
    <location>
        <position position="153"/>
    </location>
    <ligand>
        <name>UDP-N-acetyl-alpha-D-glucosamine</name>
        <dbReference type="ChEBI" id="CHEBI:57705"/>
    </ligand>
</feature>
<dbReference type="RefSeq" id="WP_309016532.1">
    <property type="nucleotide sequence ID" value="NZ_CP133437.1"/>
</dbReference>
<evidence type="ECO:0000313" key="3">
    <source>
        <dbReference type="Proteomes" id="UP000955338"/>
    </source>
</evidence>
<accession>A0A8E3SDG5</accession>
<organism evidence="2 3">
    <name type="scientific">Mergibacter septicus</name>
    <dbReference type="NCBI Taxonomy" id="221402"/>
    <lineage>
        <taxon>Bacteria</taxon>
        <taxon>Pseudomonadati</taxon>
        <taxon>Pseudomonadota</taxon>
        <taxon>Gammaproteobacteria</taxon>
        <taxon>Pasteurellales</taxon>
        <taxon>Pasteurellaceae</taxon>
        <taxon>Mergibacter</taxon>
    </lineage>
</organism>
<dbReference type="PANTHER" id="PTHR21015:SF22">
    <property type="entry name" value="GLYCOSYLTRANSFERASE"/>
    <property type="match status" value="1"/>
</dbReference>
<evidence type="ECO:0000256" key="1">
    <source>
        <dbReference type="HAMAP-Rule" id="MF_00033"/>
    </source>
</evidence>
<feature type="binding site" evidence="1">
    <location>
        <begin position="255"/>
        <end position="260"/>
    </location>
    <ligand>
        <name>UDP-N-acetyl-alpha-D-glucosamine</name>
        <dbReference type="ChEBI" id="CHEBI:57705"/>
    </ligand>
</feature>
<dbReference type="InterPro" id="IPR007235">
    <property type="entry name" value="Glyco_trans_28_C"/>
</dbReference>
<dbReference type="EMBL" id="CP022011">
    <property type="protein sequence ID" value="QDJ15531.1"/>
    <property type="molecule type" value="Genomic_DNA"/>
</dbReference>